<dbReference type="RefSeq" id="WP_144846980.1">
    <property type="nucleotide sequence ID" value="NZ_VNJI01000012.1"/>
</dbReference>
<dbReference type="PANTHER" id="PTHR46401">
    <property type="entry name" value="GLYCOSYLTRANSFERASE WBBK-RELATED"/>
    <property type="match status" value="1"/>
</dbReference>
<proteinExistence type="predicted"/>
<reference evidence="4 5" key="1">
    <citation type="submission" date="2019-07" db="EMBL/GenBank/DDBJ databases">
        <authorList>
            <person name="Kim J."/>
        </authorList>
    </citation>
    <scope>NUCLEOTIDE SEQUENCE [LARGE SCALE GENOMIC DNA]</scope>
    <source>
        <strain evidence="4 5">JC52</strain>
    </source>
</reference>
<dbReference type="Pfam" id="PF00534">
    <property type="entry name" value="Glycos_transf_1"/>
    <property type="match status" value="1"/>
</dbReference>
<accession>A0A559KCD5</accession>
<dbReference type="Gene3D" id="3.40.50.2000">
    <property type="entry name" value="Glycogen Phosphorylase B"/>
    <property type="match status" value="2"/>
</dbReference>
<dbReference type="CDD" id="cd03809">
    <property type="entry name" value="GT4_MtfB-like"/>
    <property type="match status" value="1"/>
</dbReference>
<evidence type="ECO:0000259" key="2">
    <source>
        <dbReference type="Pfam" id="PF00534"/>
    </source>
</evidence>
<dbReference type="GO" id="GO:0009103">
    <property type="term" value="P:lipopolysaccharide biosynthetic process"/>
    <property type="evidence" value="ECO:0007669"/>
    <property type="project" value="TreeGrafter"/>
</dbReference>
<feature type="domain" description="Glycosyltransferase subfamily 4-like N-terminal" evidence="3">
    <location>
        <begin position="16"/>
        <end position="180"/>
    </location>
</feature>
<dbReference type="PANTHER" id="PTHR46401:SF2">
    <property type="entry name" value="GLYCOSYLTRANSFERASE WBBK-RELATED"/>
    <property type="match status" value="1"/>
</dbReference>
<protein>
    <submittedName>
        <fullName evidence="4">Glycosyltransferase family 4 protein</fullName>
    </submittedName>
</protein>
<dbReference type="InterPro" id="IPR001296">
    <property type="entry name" value="Glyco_trans_1"/>
</dbReference>
<feature type="domain" description="Glycosyl transferase family 1" evidence="2">
    <location>
        <begin position="201"/>
        <end position="353"/>
    </location>
</feature>
<evidence type="ECO:0000256" key="1">
    <source>
        <dbReference type="ARBA" id="ARBA00022679"/>
    </source>
</evidence>
<dbReference type="FunFam" id="3.40.50.2000:FF:000119">
    <property type="entry name" value="Glycosyl transferase group 1"/>
    <property type="match status" value="1"/>
</dbReference>
<evidence type="ECO:0000313" key="4">
    <source>
        <dbReference type="EMBL" id="TVY09790.1"/>
    </source>
</evidence>
<sequence length="381" mass="43347">MELYIDAQPLLGPRTGIARYVECLSSVLARDEQINLSLAFNRLLKGVKEPEIHQYALATGASIVNNVYPYKVLRRLFKPNLLYHVPYDLFSKKADIFHGTNFVYTPVVKGKTIITIHDLAYMRFPETTSQRIYSHHSKWVPYSARQCDHIIADSLQTKQDIIELLKIEESKIDVIPLAADNRFKVIDDFNVKLILEKYDLPKDYILFVGTLEPRKNLTGLLQAYSALRRNSVVDTKLVIVGTKGWKFSPIFQLIQDLALQEDVIFTGFIADEDLPAIYNGARIFTMPSIYEGFGLPILEAMQCGIPVLGSNVSSLPEIIGDNGLLLQPNDTKAWAEAMYRLLTDHETHATFSNLSIQRAENFTWEKTALETMNIYQKVLSR</sequence>
<evidence type="ECO:0000313" key="5">
    <source>
        <dbReference type="Proteomes" id="UP000317036"/>
    </source>
</evidence>
<dbReference type="GO" id="GO:0016757">
    <property type="term" value="F:glycosyltransferase activity"/>
    <property type="evidence" value="ECO:0007669"/>
    <property type="project" value="InterPro"/>
</dbReference>
<keyword evidence="1 4" id="KW-0808">Transferase</keyword>
<dbReference type="InterPro" id="IPR028098">
    <property type="entry name" value="Glyco_trans_4-like_N"/>
</dbReference>
<dbReference type="Proteomes" id="UP000317036">
    <property type="component" value="Unassembled WGS sequence"/>
</dbReference>
<dbReference type="AlphaFoldDB" id="A0A559KCD5"/>
<gene>
    <name evidence="4" type="ORF">FPZ49_12245</name>
</gene>
<keyword evidence="5" id="KW-1185">Reference proteome</keyword>
<name>A0A559KCD5_9BACL</name>
<dbReference type="Pfam" id="PF13439">
    <property type="entry name" value="Glyco_transf_4"/>
    <property type="match status" value="1"/>
</dbReference>
<dbReference type="EMBL" id="VNJI01000012">
    <property type="protein sequence ID" value="TVY09790.1"/>
    <property type="molecule type" value="Genomic_DNA"/>
</dbReference>
<organism evidence="4 5">
    <name type="scientific">Paenibacillus cremeus</name>
    <dbReference type="NCBI Taxonomy" id="2163881"/>
    <lineage>
        <taxon>Bacteria</taxon>
        <taxon>Bacillati</taxon>
        <taxon>Bacillota</taxon>
        <taxon>Bacilli</taxon>
        <taxon>Bacillales</taxon>
        <taxon>Paenibacillaceae</taxon>
        <taxon>Paenibacillus</taxon>
    </lineage>
</organism>
<comment type="caution">
    <text evidence="4">The sequence shown here is derived from an EMBL/GenBank/DDBJ whole genome shotgun (WGS) entry which is preliminary data.</text>
</comment>
<dbReference type="OrthoDB" id="9797829at2"/>
<evidence type="ECO:0000259" key="3">
    <source>
        <dbReference type="Pfam" id="PF13439"/>
    </source>
</evidence>
<dbReference type="SUPFAM" id="SSF53756">
    <property type="entry name" value="UDP-Glycosyltransferase/glycogen phosphorylase"/>
    <property type="match status" value="1"/>
</dbReference>